<evidence type="ECO:0000313" key="2">
    <source>
        <dbReference type="WBParaSite" id="maker-PairedContig_1384-snap-gene-0.38-mRNA-1"/>
    </source>
</evidence>
<feature type="transmembrane region" description="Helical" evidence="1">
    <location>
        <begin position="287"/>
        <end position="308"/>
    </location>
</feature>
<dbReference type="STRING" id="6293.A0A1I8EC98"/>
<keyword evidence="1" id="KW-0472">Membrane</keyword>
<evidence type="ECO:0008006" key="3">
    <source>
        <dbReference type="Google" id="ProtNLM"/>
    </source>
</evidence>
<evidence type="ECO:0000256" key="1">
    <source>
        <dbReference type="SAM" id="Phobius"/>
    </source>
</evidence>
<feature type="transmembrane region" description="Helical" evidence="1">
    <location>
        <begin position="46"/>
        <end position="64"/>
    </location>
</feature>
<feature type="transmembrane region" description="Helical" evidence="1">
    <location>
        <begin position="252"/>
        <end position="275"/>
    </location>
</feature>
<dbReference type="PANTHER" id="PTHR45757:SF33">
    <property type="entry name" value="MAJOR FACILITATOR SUPERFAMILY (MFS) PROFILE DOMAIN-CONTAINING PROTEIN"/>
    <property type="match status" value="1"/>
</dbReference>
<dbReference type="InterPro" id="IPR036259">
    <property type="entry name" value="MFS_trans_sf"/>
</dbReference>
<protein>
    <recommendedName>
        <fullName evidence="3">MFS domain-containing protein</fullName>
    </recommendedName>
</protein>
<reference evidence="2" key="1">
    <citation type="submission" date="2016-11" db="UniProtKB">
        <authorList>
            <consortium name="WormBaseParasite"/>
        </authorList>
    </citation>
    <scope>IDENTIFICATION</scope>
    <source>
        <strain evidence="2">pt0022</strain>
    </source>
</reference>
<proteinExistence type="predicted"/>
<dbReference type="GO" id="GO:0016020">
    <property type="term" value="C:membrane"/>
    <property type="evidence" value="ECO:0007669"/>
    <property type="project" value="TreeGrafter"/>
</dbReference>
<dbReference type="GO" id="GO:0022857">
    <property type="term" value="F:transmembrane transporter activity"/>
    <property type="evidence" value="ECO:0007669"/>
    <property type="project" value="InterPro"/>
</dbReference>
<feature type="transmembrane region" description="Helical" evidence="1">
    <location>
        <begin position="198"/>
        <end position="215"/>
    </location>
</feature>
<keyword evidence="1" id="KW-0812">Transmembrane</keyword>
<dbReference type="WBParaSite" id="maker-PairedContig_1384-snap-gene-0.38-mRNA-1">
    <property type="protein sequence ID" value="maker-PairedContig_1384-snap-gene-0.38-mRNA-1"/>
    <property type="gene ID" value="maker-PairedContig_1384-snap-gene-0.38"/>
</dbReference>
<dbReference type="Gene3D" id="1.20.1250.20">
    <property type="entry name" value="MFS general substrate transporter like domains"/>
    <property type="match status" value="2"/>
</dbReference>
<name>A0A1I8EC98_WUCBA</name>
<dbReference type="SUPFAM" id="SSF103473">
    <property type="entry name" value="MFS general substrate transporter"/>
    <property type="match status" value="1"/>
</dbReference>
<dbReference type="PANTHER" id="PTHR45757">
    <property type="entry name" value="PROTEIN CBG23364-RELATED"/>
    <property type="match status" value="1"/>
</dbReference>
<feature type="transmembrane region" description="Helical" evidence="1">
    <location>
        <begin position="95"/>
        <end position="115"/>
    </location>
</feature>
<organism evidence="2">
    <name type="scientific">Wuchereria bancrofti</name>
    <dbReference type="NCBI Taxonomy" id="6293"/>
    <lineage>
        <taxon>Eukaryota</taxon>
        <taxon>Metazoa</taxon>
        <taxon>Ecdysozoa</taxon>
        <taxon>Nematoda</taxon>
        <taxon>Chromadorea</taxon>
        <taxon>Rhabditida</taxon>
        <taxon>Spirurina</taxon>
        <taxon>Spiruromorpha</taxon>
        <taxon>Filarioidea</taxon>
        <taxon>Onchocercidae</taxon>
        <taxon>Wuchereria</taxon>
    </lineage>
</organism>
<dbReference type="AlphaFoldDB" id="A0A1I8EC98"/>
<dbReference type="InterPro" id="IPR011701">
    <property type="entry name" value="MFS"/>
</dbReference>
<sequence>MLRNWSNGIILGFFVTVLSMTGQTAQMVAMPLATHFCMVTGWPYAFYNHSLLSLLLAVASVSLYRDSPEHHPFVSKEEYLRITAAKIQKSREATVPYSSIVSSTAVWAIWIAFFGNSFGFQFTVRCMPIYFNKVLNVPIGRTGLSAMILPVSQLVVKLILGVAADHVDCFNVSYSYIRSKTLLYQRGYGKRFNLQFSNTLSMVGCGLWLLPLGFLERKDDVAAHICFTASISCVAFETCGSMNGVTLVAGDFTQFVMAVAQLLSTVGMLVVPFLVSWLAPQNTVQEWRLVVLIIVVVHTVADIIFCSLCSDKLEDWAFGGIDASIINQFRLESVRKQLSSRDDERNVAGRNK</sequence>
<keyword evidence="1" id="KW-1133">Transmembrane helix</keyword>
<accession>A0A1I8EC98</accession>
<feature type="transmembrane region" description="Helical" evidence="1">
    <location>
        <begin position="221"/>
        <end position="240"/>
    </location>
</feature>
<dbReference type="Pfam" id="PF07690">
    <property type="entry name" value="MFS_1"/>
    <property type="match status" value="1"/>
</dbReference>